<dbReference type="RefSeq" id="WP_170165408.1">
    <property type="nucleotide sequence ID" value="NZ_RKHG01000001.1"/>
</dbReference>
<comment type="caution">
    <text evidence="3">The sequence shown here is derived from an EMBL/GenBank/DDBJ whole genome shotgun (WGS) entry which is preliminary data.</text>
</comment>
<keyword evidence="1" id="KW-0812">Transmembrane</keyword>
<dbReference type="InterPro" id="IPR019692">
    <property type="entry name" value="CFP-6_PH"/>
</dbReference>
<feature type="domain" description="Low molecular weight protein antigen 6 PH" evidence="2">
    <location>
        <begin position="69"/>
        <end position="134"/>
    </location>
</feature>
<dbReference type="Proteomes" id="UP000275749">
    <property type="component" value="Unassembled WGS sequence"/>
</dbReference>
<sequence length="154" mass="16709">MASSPAEFRSRPALVMGSVMSAVLVAFSVGLWIAMGPEIRARFTGPQVGTLIFFLAFAVGMMMSVGLSKVIVAEDGLTVRNAVFTRRYPWSEVQGVQLGEGDPWAYVRLVPTAEHPEGRTQMALAIQRSEGAAADERIAELRRLIAEHRPGHTA</sequence>
<gene>
    <name evidence="3" type="ORF">EDD41_3115</name>
</gene>
<name>A0A3N1ZYB0_9ACTN</name>
<dbReference type="EMBL" id="RKHG01000001">
    <property type="protein sequence ID" value="ROR55830.1"/>
    <property type="molecule type" value="Genomic_DNA"/>
</dbReference>
<reference evidence="3 4" key="1">
    <citation type="submission" date="2018-11" db="EMBL/GenBank/DDBJ databases">
        <title>Sequencing the genomes of 1000 actinobacteria strains.</title>
        <authorList>
            <person name="Klenk H.-P."/>
        </authorList>
    </citation>
    <scope>NUCLEOTIDE SEQUENCE [LARGE SCALE GENOMIC DNA]</scope>
    <source>
        <strain evidence="3 4">DSM 10546</strain>
    </source>
</reference>
<dbReference type="AlphaFoldDB" id="A0A3N1ZYB0"/>
<dbReference type="Pfam" id="PF10756">
    <property type="entry name" value="bPH_6"/>
    <property type="match status" value="1"/>
</dbReference>
<accession>A0A3N1ZYB0</accession>
<feature type="transmembrane region" description="Helical" evidence="1">
    <location>
        <begin position="12"/>
        <end position="35"/>
    </location>
</feature>
<proteinExistence type="predicted"/>
<evidence type="ECO:0000313" key="4">
    <source>
        <dbReference type="Proteomes" id="UP000275749"/>
    </source>
</evidence>
<organism evidence="3 4">
    <name type="scientific">Luteococcus japonicus</name>
    <dbReference type="NCBI Taxonomy" id="33984"/>
    <lineage>
        <taxon>Bacteria</taxon>
        <taxon>Bacillati</taxon>
        <taxon>Actinomycetota</taxon>
        <taxon>Actinomycetes</taxon>
        <taxon>Propionibacteriales</taxon>
        <taxon>Propionibacteriaceae</taxon>
        <taxon>Luteococcus</taxon>
    </lineage>
</organism>
<keyword evidence="1" id="KW-1133">Transmembrane helix</keyword>
<keyword evidence="1" id="KW-0472">Membrane</keyword>
<protein>
    <submittedName>
        <fullName evidence="3">PH (Pleckstrin Homology) domain-containing protein</fullName>
    </submittedName>
</protein>
<evidence type="ECO:0000259" key="2">
    <source>
        <dbReference type="Pfam" id="PF10756"/>
    </source>
</evidence>
<feature type="transmembrane region" description="Helical" evidence="1">
    <location>
        <begin position="47"/>
        <end position="67"/>
    </location>
</feature>
<evidence type="ECO:0000256" key="1">
    <source>
        <dbReference type="SAM" id="Phobius"/>
    </source>
</evidence>
<evidence type="ECO:0000313" key="3">
    <source>
        <dbReference type="EMBL" id="ROR55830.1"/>
    </source>
</evidence>